<gene>
    <name evidence="1" type="ORF">BZG73_02185</name>
</gene>
<dbReference type="Pfam" id="PF04351">
    <property type="entry name" value="PilP"/>
    <property type="match status" value="1"/>
</dbReference>
<organism evidence="1 2">
    <name type="scientific">Salinivibrio siamensis</name>
    <dbReference type="NCBI Taxonomy" id="414286"/>
    <lineage>
        <taxon>Bacteria</taxon>
        <taxon>Pseudomonadati</taxon>
        <taxon>Pseudomonadota</taxon>
        <taxon>Gammaproteobacteria</taxon>
        <taxon>Vibrionales</taxon>
        <taxon>Vibrionaceae</taxon>
        <taxon>Salinivibrio</taxon>
    </lineage>
</organism>
<protein>
    <recommendedName>
        <fullName evidence="3">Pilus assembly protein PilP</fullName>
    </recommendedName>
</protein>
<keyword evidence="2" id="KW-1185">Reference proteome</keyword>
<name>A0ABX3KEV0_9GAMM</name>
<dbReference type="PROSITE" id="PS51257">
    <property type="entry name" value="PROKAR_LIPOPROTEIN"/>
    <property type="match status" value="1"/>
</dbReference>
<comment type="caution">
    <text evidence="1">The sequence shown here is derived from an EMBL/GenBank/DDBJ whole genome shotgun (WGS) entry which is preliminary data.</text>
</comment>
<proteinExistence type="predicted"/>
<dbReference type="Proteomes" id="UP000189410">
    <property type="component" value="Unassembled WGS sequence"/>
</dbReference>
<dbReference type="PIRSF" id="PIRSF016481">
    <property type="entry name" value="Pilus_assembly_PilP"/>
    <property type="match status" value="1"/>
</dbReference>
<dbReference type="EMBL" id="MUFB01000002">
    <property type="protein sequence ID" value="OOE87471.1"/>
    <property type="molecule type" value="Genomic_DNA"/>
</dbReference>
<accession>A0ABX3KEV0</accession>
<sequence>MKRLLVLLFGLSLVGCDRYHSDIEQFMQQTQASAQVNATRIPPSPNYQSIAFITDQRDPFVLPAINVGGQASTGDCWQPNLQRPLEPLEQFPLASLAMKGSLTKGAQQQALIARPDGTINQVSEGAHLGENRGRVVAVNANQIAIEEALPDGLGCWQLRTVTLSMEATLP</sequence>
<dbReference type="InterPro" id="IPR007446">
    <property type="entry name" value="PilP"/>
</dbReference>
<evidence type="ECO:0000313" key="1">
    <source>
        <dbReference type="EMBL" id="OOE87471.1"/>
    </source>
</evidence>
<reference evidence="1 2" key="1">
    <citation type="journal article" date="2017" name="Genome Announc.">
        <title>Draft Genome Sequences of Salinivibrio proteolyticus, Salinivibrio sharmensis, Salinivibrio siamensis, Salinivibrio costicola subsp. alcaliphilus, Salinivibrio costicola subsp. vallismortis, and 29 New Isolates Belonging to the Genus Salinivibrio.</title>
        <authorList>
            <person name="Lopez-Hermoso C."/>
            <person name="de la Haba R.R."/>
            <person name="Sanchez-Porro C."/>
            <person name="Bayliss S.C."/>
            <person name="Feil E.J."/>
            <person name="Ventosa A."/>
        </authorList>
    </citation>
    <scope>NUCLEOTIDE SEQUENCE [LARGE SCALE GENOMIC DNA]</scope>
    <source>
        <strain evidence="1 2">JCM 14472</strain>
    </source>
</reference>
<evidence type="ECO:0000313" key="2">
    <source>
        <dbReference type="Proteomes" id="UP000189410"/>
    </source>
</evidence>
<dbReference type="Gene3D" id="2.30.30.830">
    <property type="match status" value="1"/>
</dbReference>
<dbReference type="RefSeq" id="WP_077667451.1">
    <property type="nucleotide sequence ID" value="NZ_MUFB01000002.1"/>
</dbReference>
<evidence type="ECO:0008006" key="3">
    <source>
        <dbReference type="Google" id="ProtNLM"/>
    </source>
</evidence>